<accession>A0A9P8C103</accession>
<comment type="caution">
    <text evidence="8">The sequence shown here is derived from an EMBL/GenBank/DDBJ whole genome shotgun (WGS) entry which is preliminary data.</text>
</comment>
<dbReference type="OrthoDB" id="674604at2759"/>
<dbReference type="Pfam" id="PF00400">
    <property type="entry name" value="WD40"/>
    <property type="match status" value="2"/>
</dbReference>
<dbReference type="Gene3D" id="2.130.10.10">
    <property type="entry name" value="YVTN repeat-like/Quinoprotein amine dehydrogenase"/>
    <property type="match status" value="1"/>
</dbReference>
<feature type="compositionally biased region" description="Basic and acidic residues" evidence="7">
    <location>
        <begin position="152"/>
        <end position="162"/>
    </location>
</feature>
<dbReference type="InterPro" id="IPR019775">
    <property type="entry name" value="WD40_repeat_CS"/>
</dbReference>
<keyword evidence="1 6" id="KW-0853">WD repeat</keyword>
<dbReference type="PROSITE" id="PS00678">
    <property type="entry name" value="WD_REPEATS_1"/>
    <property type="match status" value="1"/>
</dbReference>
<dbReference type="GO" id="GO:0005634">
    <property type="term" value="C:nucleus"/>
    <property type="evidence" value="ECO:0007669"/>
    <property type="project" value="TreeGrafter"/>
</dbReference>
<sequence length="460" mass="51694">MSENDEDVRTILRLLAEARSLRTVRLRVFLTSRPEVPIRRSINLILEAERQDFILQDIPPAIVSHDITVFLQVNFEQIRNEVQYGAEWLGNEVIEKLVRIAGNLFIWAATACRFVREGKKFAADRLSLILKENLEDTSAADSPTDDSSTDGSDTKDHAIPPDDHLNGMYTTVLEHSANTPKDPTRPLRLHHPSFRDFLLTKGRCSKHFYVDERRSHQALAAGCIQLMSQALKKDICGLHAPGSQVSQVESSWIQKCLPPEVQYACLYWVQHLQRSDYQAYDGEEIHCFLQAHLLHWIEALGWIGKTSEGIQAILSLEAHILINKGPNLHAFIYDVKRFTLYNRLAIKQAPLQLYCSALVFAPGNSIVRKTFENYIPDWIQLKPKVQAHWNAALQTLEGHGAWVESVAFSPDGKQVVSSSGDRTVRLWDAATGAGLQALEGHGDGVRSVAFSPDGKLLPIL</sequence>
<dbReference type="GO" id="GO:1990234">
    <property type="term" value="C:transferase complex"/>
    <property type="evidence" value="ECO:0007669"/>
    <property type="project" value="UniProtKB-ARBA"/>
</dbReference>
<dbReference type="PANTHER" id="PTHR22847:SF637">
    <property type="entry name" value="WD REPEAT DOMAIN 5B"/>
    <property type="match status" value="1"/>
</dbReference>
<keyword evidence="9" id="KW-1185">Reference proteome</keyword>
<gene>
    <name evidence="8" type="ORF">BJ875DRAFT_521629</name>
</gene>
<dbReference type="InterPro" id="IPR036322">
    <property type="entry name" value="WD40_repeat_dom_sf"/>
</dbReference>
<dbReference type="PANTHER" id="PTHR22847">
    <property type="entry name" value="WD40 REPEAT PROTEIN"/>
    <property type="match status" value="1"/>
</dbReference>
<name>A0A9P8C103_9HELO</name>
<dbReference type="PROSITE" id="PS50294">
    <property type="entry name" value="WD_REPEATS_REGION"/>
    <property type="match status" value="1"/>
</dbReference>
<evidence type="ECO:0000256" key="4">
    <source>
        <dbReference type="ARBA" id="ARBA00039789"/>
    </source>
</evidence>
<reference evidence="8" key="1">
    <citation type="journal article" date="2021" name="IMA Fungus">
        <title>Genomic characterization of three marine fungi, including Emericellopsis atlantica sp. nov. with signatures of a generalist lifestyle and marine biomass degradation.</title>
        <authorList>
            <person name="Hagestad O.C."/>
            <person name="Hou L."/>
            <person name="Andersen J.H."/>
            <person name="Hansen E.H."/>
            <person name="Altermark B."/>
            <person name="Li C."/>
            <person name="Kuhnert E."/>
            <person name="Cox R.J."/>
            <person name="Crous P.W."/>
            <person name="Spatafora J.W."/>
            <person name="Lail K."/>
            <person name="Amirebrahimi M."/>
            <person name="Lipzen A."/>
            <person name="Pangilinan J."/>
            <person name="Andreopoulos W."/>
            <person name="Hayes R.D."/>
            <person name="Ng V."/>
            <person name="Grigoriev I.V."/>
            <person name="Jackson S.A."/>
            <person name="Sutton T.D.S."/>
            <person name="Dobson A.D.W."/>
            <person name="Rama T."/>
        </authorList>
    </citation>
    <scope>NUCLEOTIDE SEQUENCE</scope>
    <source>
        <strain evidence="8">TRa018bII</strain>
    </source>
</reference>
<comment type="similarity">
    <text evidence="3">Belongs to the WD repeat MDV1/CAF4 family.</text>
</comment>
<evidence type="ECO:0000256" key="1">
    <source>
        <dbReference type="ARBA" id="ARBA00022574"/>
    </source>
</evidence>
<evidence type="ECO:0000256" key="3">
    <source>
        <dbReference type="ARBA" id="ARBA00038415"/>
    </source>
</evidence>
<dbReference type="Proteomes" id="UP000824998">
    <property type="component" value="Unassembled WGS sequence"/>
</dbReference>
<protein>
    <recommendedName>
        <fullName evidence="4">Mitochondrial division protein 1</fullName>
    </recommendedName>
</protein>
<dbReference type="EMBL" id="MU251716">
    <property type="protein sequence ID" value="KAG9229948.1"/>
    <property type="molecule type" value="Genomic_DNA"/>
</dbReference>
<evidence type="ECO:0000256" key="5">
    <source>
        <dbReference type="ARBA" id="ARBA00043913"/>
    </source>
</evidence>
<evidence type="ECO:0000313" key="9">
    <source>
        <dbReference type="Proteomes" id="UP000824998"/>
    </source>
</evidence>
<evidence type="ECO:0000256" key="6">
    <source>
        <dbReference type="PROSITE-ProRule" id="PRU00221"/>
    </source>
</evidence>
<keyword evidence="2" id="KW-0677">Repeat</keyword>
<dbReference type="PROSITE" id="PS50082">
    <property type="entry name" value="WD_REPEATS_2"/>
    <property type="match status" value="1"/>
</dbReference>
<dbReference type="SMART" id="SM00320">
    <property type="entry name" value="WD40"/>
    <property type="match status" value="1"/>
</dbReference>
<dbReference type="InterPro" id="IPR015943">
    <property type="entry name" value="WD40/YVTN_repeat-like_dom_sf"/>
</dbReference>
<feature type="repeat" description="WD" evidence="6">
    <location>
        <begin position="396"/>
        <end position="437"/>
    </location>
</feature>
<evidence type="ECO:0000256" key="2">
    <source>
        <dbReference type="ARBA" id="ARBA00022737"/>
    </source>
</evidence>
<dbReference type="SUPFAM" id="SSF50978">
    <property type="entry name" value="WD40 repeat-like"/>
    <property type="match status" value="1"/>
</dbReference>
<dbReference type="InterPro" id="IPR001680">
    <property type="entry name" value="WD40_rpt"/>
</dbReference>
<comment type="function">
    <text evidence="5">Involved in mitochondrial fission. Acts as an adapter protein required to form mitochondrial fission complexes. Formation of these complexes is required to promote constriction and fission of the mitochondrial compartment at a late step in mitochondrial division.</text>
</comment>
<dbReference type="AlphaFoldDB" id="A0A9P8C103"/>
<evidence type="ECO:0000313" key="8">
    <source>
        <dbReference type="EMBL" id="KAG9229948.1"/>
    </source>
</evidence>
<evidence type="ECO:0000256" key="7">
    <source>
        <dbReference type="SAM" id="MobiDB-lite"/>
    </source>
</evidence>
<organism evidence="8 9">
    <name type="scientific">Amylocarpus encephaloides</name>
    <dbReference type="NCBI Taxonomy" id="45428"/>
    <lineage>
        <taxon>Eukaryota</taxon>
        <taxon>Fungi</taxon>
        <taxon>Dikarya</taxon>
        <taxon>Ascomycota</taxon>
        <taxon>Pezizomycotina</taxon>
        <taxon>Leotiomycetes</taxon>
        <taxon>Helotiales</taxon>
        <taxon>Helotiales incertae sedis</taxon>
        <taxon>Amylocarpus</taxon>
    </lineage>
</organism>
<proteinExistence type="inferred from homology"/>
<feature type="region of interest" description="Disordered" evidence="7">
    <location>
        <begin position="137"/>
        <end position="162"/>
    </location>
</feature>